<evidence type="ECO:0000259" key="6">
    <source>
        <dbReference type="PROSITE" id="PS50111"/>
    </source>
</evidence>
<evidence type="ECO:0000256" key="4">
    <source>
        <dbReference type="SAM" id="Coils"/>
    </source>
</evidence>
<dbReference type="Pfam" id="PF00015">
    <property type="entry name" value="MCPsignal"/>
    <property type="match status" value="1"/>
</dbReference>
<keyword evidence="5" id="KW-0472">Membrane</keyword>
<proteinExistence type="inferred from homology"/>
<dbReference type="Gene3D" id="1.10.287.950">
    <property type="entry name" value="Methyl-accepting chemotaxis protein"/>
    <property type="match status" value="1"/>
</dbReference>
<comment type="similarity">
    <text evidence="2">Belongs to the methyl-accepting chemotaxis (MCP) protein family.</text>
</comment>
<dbReference type="InterPro" id="IPR051310">
    <property type="entry name" value="MCP_chemotaxis"/>
</dbReference>
<evidence type="ECO:0000256" key="5">
    <source>
        <dbReference type="SAM" id="Phobius"/>
    </source>
</evidence>
<dbReference type="Proteomes" id="UP001597322">
    <property type="component" value="Unassembled WGS sequence"/>
</dbReference>
<reference evidence="10" key="1">
    <citation type="journal article" date="2019" name="Int. J. Syst. Evol. Microbiol.">
        <title>The Global Catalogue of Microorganisms (GCM) 10K type strain sequencing project: providing services to taxonomists for standard genome sequencing and annotation.</title>
        <authorList>
            <consortium name="The Broad Institute Genomics Platform"/>
            <consortium name="The Broad Institute Genome Sequencing Center for Infectious Disease"/>
            <person name="Wu L."/>
            <person name="Ma J."/>
        </authorList>
    </citation>
    <scope>NUCLEOTIDE SEQUENCE [LARGE SCALE GENOMIC DNA]</scope>
    <source>
        <strain evidence="10">CG52</strain>
    </source>
</reference>
<dbReference type="InterPro" id="IPR000727">
    <property type="entry name" value="T_SNARE_dom"/>
</dbReference>
<dbReference type="EMBL" id="JBHUEQ010000025">
    <property type="protein sequence ID" value="MFD1746661.1"/>
    <property type="molecule type" value="Genomic_DNA"/>
</dbReference>
<protein>
    <submittedName>
        <fullName evidence="9">Methyl-accepting chemotaxis protein</fullName>
    </submittedName>
</protein>
<gene>
    <name evidence="9" type="ORF">ACFSE1_14400</name>
</gene>
<evidence type="ECO:0000259" key="7">
    <source>
        <dbReference type="PROSITE" id="PS50192"/>
    </source>
</evidence>
<dbReference type="PROSITE" id="PS50111">
    <property type="entry name" value="CHEMOTAXIS_TRANSDUC_2"/>
    <property type="match status" value="1"/>
</dbReference>
<keyword evidence="3" id="KW-0807">Transducer</keyword>
<dbReference type="PROSITE" id="PS50885">
    <property type="entry name" value="HAMP"/>
    <property type="match status" value="1"/>
</dbReference>
<evidence type="ECO:0000313" key="9">
    <source>
        <dbReference type="EMBL" id="MFD1746661.1"/>
    </source>
</evidence>
<name>A0ABW4M5N4_9HYPH</name>
<dbReference type="SMART" id="SM00283">
    <property type="entry name" value="MA"/>
    <property type="match status" value="1"/>
</dbReference>
<feature type="transmembrane region" description="Helical" evidence="5">
    <location>
        <begin position="64"/>
        <end position="84"/>
    </location>
</feature>
<keyword evidence="5" id="KW-1133">Transmembrane helix</keyword>
<evidence type="ECO:0000256" key="3">
    <source>
        <dbReference type="PROSITE-ProRule" id="PRU00284"/>
    </source>
</evidence>
<dbReference type="RefSeq" id="WP_377402720.1">
    <property type="nucleotide sequence ID" value="NZ_JBHUEQ010000025.1"/>
</dbReference>
<feature type="domain" description="HAMP" evidence="8">
    <location>
        <begin position="218"/>
        <end position="270"/>
    </location>
</feature>
<evidence type="ECO:0000256" key="2">
    <source>
        <dbReference type="ARBA" id="ARBA00029447"/>
    </source>
</evidence>
<sequence length="537" mass="57402">MDSLTQLRRQVSVGVIALLWINVAFILVAGLFLADPTVWVVVTVAVVLAAVPSVAWFSDPASETTILTSCMANAALVALLVYQFRLSPLQSDMHMYFFAVLAISSAWLSVSGIMAFTAVVALHHVLLFFLMPEAVFPAASGFGRVVMHAVILLLEAGALIVLALKQVRSMRDAAASAEAAEAARLASLELEARERQAALEAADERARLMEQADQRARQQLREATAAFQTAIRQLADGRLDVELTEPFAEEFEALRLDLNRMASRLSATLSSVSQTAGSLDEQMSELVRGTTELARRTEQQSATLEETAAALDEITANVSTATRRSDEARMAANAANDSAVRSASVVAEAEDAMRRIEESSGLIANIISVIDEIAFQTNLLALNAGVEAARAGEAGKGFAVVAQEVRELAQRSATAAKEIKQLIQQSSSEVDNGVALVRQTGETLKGIGERVIQINRLIDDIAKSASEQSTGLSQINSAVNQLDQMTQQNAAMVQQSTVASTSIAGQSDQLRKMIAQFALRDGSADHQGQAPRLRAAG</sequence>
<feature type="transmembrane region" description="Helical" evidence="5">
    <location>
        <begin position="12"/>
        <end position="33"/>
    </location>
</feature>
<dbReference type="PANTHER" id="PTHR43531:SF11">
    <property type="entry name" value="METHYL-ACCEPTING CHEMOTAXIS PROTEIN 3"/>
    <property type="match status" value="1"/>
</dbReference>
<dbReference type="SUPFAM" id="SSF58104">
    <property type="entry name" value="Methyl-accepting chemotaxis protein (MCP) signaling domain"/>
    <property type="match status" value="1"/>
</dbReference>
<feature type="transmembrane region" description="Helical" evidence="5">
    <location>
        <begin position="96"/>
        <end position="125"/>
    </location>
</feature>
<dbReference type="PROSITE" id="PS50192">
    <property type="entry name" value="T_SNARE"/>
    <property type="match status" value="1"/>
</dbReference>
<keyword evidence="1" id="KW-0145">Chemotaxis</keyword>
<feature type="transmembrane region" description="Helical" evidence="5">
    <location>
        <begin position="38"/>
        <end position="58"/>
    </location>
</feature>
<feature type="domain" description="Methyl-accepting transducer" evidence="6">
    <location>
        <begin position="275"/>
        <end position="504"/>
    </location>
</feature>
<accession>A0ABW4M5N4</accession>
<keyword evidence="5" id="KW-0812">Transmembrane</keyword>
<dbReference type="PANTHER" id="PTHR43531">
    <property type="entry name" value="PROTEIN ICFG"/>
    <property type="match status" value="1"/>
</dbReference>
<dbReference type="InterPro" id="IPR004089">
    <property type="entry name" value="MCPsignal_dom"/>
</dbReference>
<dbReference type="CDD" id="cd11386">
    <property type="entry name" value="MCP_signal"/>
    <property type="match status" value="1"/>
</dbReference>
<comment type="caution">
    <text evidence="9">The sequence shown here is derived from an EMBL/GenBank/DDBJ whole genome shotgun (WGS) entry which is preliminary data.</text>
</comment>
<evidence type="ECO:0000313" key="10">
    <source>
        <dbReference type="Proteomes" id="UP001597322"/>
    </source>
</evidence>
<dbReference type="InterPro" id="IPR003660">
    <property type="entry name" value="HAMP_dom"/>
</dbReference>
<keyword evidence="4" id="KW-0175">Coiled coil</keyword>
<feature type="transmembrane region" description="Helical" evidence="5">
    <location>
        <begin position="145"/>
        <end position="164"/>
    </location>
</feature>
<evidence type="ECO:0000256" key="1">
    <source>
        <dbReference type="ARBA" id="ARBA00022500"/>
    </source>
</evidence>
<keyword evidence="10" id="KW-1185">Reference proteome</keyword>
<evidence type="ECO:0000259" key="8">
    <source>
        <dbReference type="PROSITE" id="PS50885"/>
    </source>
</evidence>
<organism evidence="9 10">
    <name type="scientific">Rhizobium helianthi</name>
    <dbReference type="NCBI Taxonomy" id="1132695"/>
    <lineage>
        <taxon>Bacteria</taxon>
        <taxon>Pseudomonadati</taxon>
        <taxon>Pseudomonadota</taxon>
        <taxon>Alphaproteobacteria</taxon>
        <taxon>Hyphomicrobiales</taxon>
        <taxon>Rhizobiaceae</taxon>
        <taxon>Rhizobium/Agrobacterium group</taxon>
        <taxon>Rhizobium</taxon>
    </lineage>
</organism>
<feature type="domain" description="T-SNARE coiled-coil homology" evidence="7">
    <location>
        <begin position="434"/>
        <end position="496"/>
    </location>
</feature>
<feature type="coiled-coil region" evidence="4">
    <location>
        <begin position="185"/>
        <end position="219"/>
    </location>
</feature>